<comment type="similarity">
    <text evidence="1">Belongs to the AIDA family.</text>
</comment>
<sequence>MARRGSFARKEASQTLLKVFKTAVEWDSWGQIEEAHKAYKDLCQRIMNIQNEANLDVRPEEVEALKDLLACFKVRILEIKNDKNHGLGLSGIQGLEAFVNTLLVATDPGPFPIDISAISKDLVSSSELSTFTDRLSRHGSFDTTSMKHTSLSRKGDILISLHISKMGFKDVSTFADPTLTISIVDSNGVIIEQPDEIKATEISEPFHVVFNREVVFNTPMRLIENNFGFFFEFKHFKAKKKKVSTKAWCFLEQDEIQGESGKEICLEIYKKPTDFTRKTFNLLSVKPLYLHIRVDMIRV</sequence>
<feature type="domain" description="C2 Aida-type" evidence="3">
    <location>
        <begin position="147"/>
        <end position="297"/>
    </location>
</feature>
<keyword evidence="2" id="KW-0217">Developmental protein</keyword>
<dbReference type="GO" id="GO:0035091">
    <property type="term" value="F:phosphatidylinositol binding"/>
    <property type="evidence" value="ECO:0007669"/>
    <property type="project" value="TreeGrafter"/>
</dbReference>
<dbReference type="InterPro" id="IPR023421">
    <property type="entry name" value="AIDA_N"/>
</dbReference>
<dbReference type="GO" id="GO:0016020">
    <property type="term" value="C:membrane"/>
    <property type="evidence" value="ECO:0007669"/>
    <property type="project" value="TreeGrafter"/>
</dbReference>
<proteinExistence type="inferred from homology"/>
<dbReference type="PANTHER" id="PTHR28654:SF1">
    <property type="entry name" value="AXIN INTERACTOR, DORSALIZATION-ASSOCIATED PROTEIN"/>
    <property type="match status" value="1"/>
</dbReference>
<dbReference type="InterPro" id="IPR035892">
    <property type="entry name" value="C2_domain_sf"/>
</dbReference>
<evidence type="ECO:0000259" key="3">
    <source>
        <dbReference type="PROSITE" id="PS51911"/>
    </source>
</evidence>
<evidence type="ECO:0000256" key="2">
    <source>
        <dbReference type="ARBA" id="ARBA00022473"/>
    </source>
</evidence>
<protein>
    <submittedName>
        <fullName evidence="4">Axin cytoskeletal adhesion-like protein</fullName>
    </submittedName>
</protein>
<dbReference type="AlphaFoldDB" id="A0AAX4PCU4"/>
<dbReference type="Pfam" id="PF08910">
    <property type="entry name" value="Aida_N"/>
    <property type="match status" value="1"/>
</dbReference>
<reference evidence="4 5" key="1">
    <citation type="submission" date="2024-03" db="EMBL/GenBank/DDBJ databases">
        <title>Complete genome sequence of the green alga Chloropicon roscoffensis RCC1871.</title>
        <authorList>
            <person name="Lemieux C."/>
            <person name="Pombert J.-F."/>
            <person name="Otis C."/>
            <person name="Turmel M."/>
        </authorList>
    </citation>
    <scope>NUCLEOTIDE SEQUENCE [LARGE SCALE GENOMIC DNA]</scope>
    <source>
        <strain evidence="4 5">RCC1871</strain>
    </source>
</reference>
<dbReference type="Proteomes" id="UP001472866">
    <property type="component" value="Chromosome 08"/>
</dbReference>
<dbReference type="InterPro" id="IPR036818">
    <property type="entry name" value="AIDA_N_sf"/>
</dbReference>
<gene>
    <name evidence="4" type="ORF">HKI87_08g53690</name>
</gene>
<accession>A0AAX4PCU4</accession>
<organism evidence="4 5">
    <name type="scientific">Chloropicon roscoffensis</name>
    <dbReference type="NCBI Taxonomy" id="1461544"/>
    <lineage>
        <taxon>Eukaryota</taxon>
        <taxon>Viridiplantae</taxon>
        <taxon>Chlorophyta</taxon>
        <taxon>Chloropicophyceae</taxon>
        <taxon>Chloropicales</taxon>
        <taxon>Chloropicaceae</taxon>
        <taxon>Chloropicon</taxon>
    </lineage>
</organism>
<evidence type="ECO:0000313" key="4">
    <source>
        <dbReference type="EMBL" id="WZN63816.1"/>
    </source>
</evidence>
<dbReference type="EMBL" id="CP151508">
    <property type="protein sequence ID" value="WZN63816.1"/>
    <property type="molecule type" value="Genomic_DNA"/>
</dbReference>
<keyword evidence="5" id="KW-1185">Reference proteome</keyword>
<evidence type="ECO:0000256" key="1">
    <source>
        <dbReference type="ARBA" id="ARBA00007205"/>
    </source>
</evidence>
<dbReference type="Pfam" id="PF14186">
    <property type="entry name" value="Aida_C2"/>
    <property type="match status" value="1"/>
</dbReference>
<dbReference type="Gene3D" id="1.20.120.360">
    <property type="entry name" value="Axin interactor, dorsalization-associated protein, N-terminal domain"/>
    <property type="match status" value="1"/>
</dbReference>
<dbReference type="PROSITE" id="PS51911">
    <property type="entry name" value="C2_AIDA"/>
    <property type="match status" value="1"/>
</dbReference>
<dbReference type="InterPro" id="IPR025939">
    <property type="entry name" value="Aida_C"/>
</dbReference>
<name>A0AAX4PCU4_9CHLO</name>
<dbReference type="Gene3D" id="2.60.40.150">
    <property type="entry name" value="C2 domain"/>
    <property type="match status" value="1"/>
</dbReference>
<evidence type="ECO:0000313" key="5">
    <source>
        <dbReference type="Proteomes" id="UP001472866"/>
    </source>
</evidence>
<dbReference type="PANTHER" id="PTHR28654">
    <property type="entry name" value="AXIN INTERACTOR, DORSALIZATION-ASSOCIATED PROTEIN"/>
    <property type="match status" value="1"/>
</dbReference>